<accession>A0A2T3ANN9</accession>
<proteinExistence type="predicted"/>
<keyword evidence="1" id="KW-0732">Signal</keyword>
<organism evidence="2 3">
    <name type="scientific">Coniella lustricola</name>
    <dbReference type="NCBI Taxonomy" id="2025994"/>
    <lineage>
        <taxon>Eukaryota</taxon>
        <taxon>Fungi</taxon>
        <taxon>Dikarya</taxon>
        <taxon>Ascomycota</taxon>
        <taxon>Pezizomycotina</taxon>
        <taxon>Sordariomycetes</taxon>
        <taxon>Sordariomycetidae</taxon>
        <taxon>Diaporthales</taxon>
        <taxon>Schizoparmaceae</taxon>
        <taxon>Coniella</taxon>
    </lineage>
</organism>
<evidence type="ECO:0008006" key="4">
    <source>
        <dbReference type="Google" id="ProtNLM"/>
    </source>
</evidence>
<reference evidence="2 3" key="1">
    <citation type="journal article" date="2018" name="Mycol. Prog.">
        <title>Coniella lustricola, a new species from submerged detritus.</title>
        <authorList>
            <person name="Raudabaugh D.B."/>
            <person name="Iturriaga T."/>
            <person name="Carver A."/>
            <person name="Mondo S."/>
            <person name="Pangilinan J."/>
            <person name="Lipzen A."/>
            <person name="He G."/>
            <person name="Amirebrahimi M."/>
            <person name="Grigoriev I.V."/>
            <person name="Miller A.N."/>
        </authorList>
    </citation>
    <scope>NUCLEOTIDE SEQUENCE [LARGE SCALE GENOMIC DNA]</scope>
    <source>
        <strain evidence="2 3">B22-T-1</strain>
    </source>
</reference>
<dbReference type="AlphaFoldDB" id="A0A2T3ANN9"/>
<evidence type="ECO:0000256" key="1">
    <source>
        <dbReference type="SAM" id="SignalP"/>
    </source>
</evidence>
<dbReference type="Proteomes" id="UP000241462">
    <property type="component" value="Unassembled WGS sequence"/>
</dbReference>
<evidence type="ECO:0000313" key="3">
    <source>
        <dbReference type="Proteomes" id="UP000241462"/>
    </source>
</evidence>
<feature type="chain" id="PRO_5015779979" description="Secreted protein" evidence="1">
    <location>
        <begin position="18"/>
        <end position="159"/>
    </location>
</feature>
<protein>
    <recommendedName>
        <fullName evidence="4">Secreted protein</fullName>
    </recommendedName>
</protein>
<dbReference type="InParanoid" id="A0A2T3ANN9"/>
<keyword evidence="3" id="KW-1185">Reference proteome</keyword>
<gene>
    <name evidence="2" type="ORF">BD289DRAFT_4089</name>
</gene>
<sequence length="159" mass="17699">MRIVSALVGLGLHLVGAHFSLPFSIRGSANEFDGMLHSLDRLDRLDRLDSLGQQTCHRVWCYRERCRVSRGFFLGIISIDRTPFQAVRLLCYLWSTIRPATNPQVRPCYSGGLFLWSNCVVATQISRDGLIKSRKMGQPGTTATIQIGQSGTSVKGNED</sequence>
<evidence type="ECO:0000313" key="2">
    <source>
        <dbReference type="EMBL" id="PSS05269.1"/>
    </source>
</evidence>
<dbReference type="EMBL" id="KZ678372">
    <property type="protein sequence ID" value="PSS05269.1"/>
    <property type="molecule type" value="Genomic_DNA"/>
</dbReference>
<name>A0A2T3ANN9_9PEZI</name>
<feature type="signal peptide" evidence="1">
    <location>
        <begin position="1"/>
        <end position="17"/>
    </location>
</feature>